<evidence type="ECO:0000313" key="2">
    <source>
        <dbReference type="WBParaSite" id="RSKR_0000367100.1"/>
    </source>
</evidence>
<reference evidence="2" key="1">
    <citation type="submission" date="2016-11" db="UniProtKB">
        <authorList>
            <consortium name="WormBaseParasite"/>
        </authorList>
    </citation>
    <scope>IDENTIFICATION</scope>
    <source>
        <strain evidence="2">KR3021</strain>
    </source>
</reference>
<accession>A0AC35TSI7</accession>
<protein>
    <submittedName>
        <fullName evidence="2">LETM1 domain-containing protein</fullName>
    </submittedName>
</protein>
<name>A0AC35TSI7_9BILA</name>
<dbReference type="WBParaSite" id="RSKR_0000367100.1">
    <property type="protein sequence ID" value="RSKR_0000367100.1"/>
    <property type="gene ID" value="RSKR_0000367100"/>
</dbReference>
<evidence type="ECO:0000313" key="1">
    <source>
        <dbReference type="Proteomes" id="UP000095286"/>
    </source>
</evidence>
<proteinExistence type="predicted"/>
<organism evidence="1 2">
    <name type="scientific">Rhabditophanes sp. KR3021</name>
    <dbReference type="NCBI Taxonomy" id="114890"/>
    <lineage>
        <taxon>Eukaryota</taxon>
        <taxon>Metazoa</taxon>
        <taxon>Ecdysozoa</taxon>
        <taxon>Nematoda</taxon>
        <taxon>Chromadorea</taxon>
        <taxon>Rhabditida</taxon>
        <taxon>Tylenchina</taxon>
        <taxon>Panagrolaimomorpha</taxon>
        <taxon>Strongyloidoidea</taxon>
        <taxon>Alloionematidae</taxon>
        <taxon>Rhabditophanes</taxon>
    </lineage>
</organism>
<sequence length="224" mass="26090">MAMSLSCRQMTPEKPKEKIGLMKKYENYLEANHPKTYALHRQIIDGCKWCISDLKCYWHIRKGLKSDHLKIETMTKEQLEVYLQHFPAISSKVKYGDFVKLPINFAQINSTNVIVPELEALDAAHMYHLLRFHQVSPFNGLTKLRARSLALSTLDNKLRESPELITEMKEIEVITQLQIRKINFNEDENEETLRNRLVQWIEVSDKFRGKDSLHLHAAVVAQSS</sequence>
<dbReference type="Proteomes" id="UP000095286">
    <property type="component" value="Unplaced"/>
</dbReference>